<name>K1QEU4_MAGGI</name>
<sequence>MSTPYVSFDGLGSLAGGSRFGQGWMGLGDLSTNSIMSGFGPPPSLIGGGFGQSMFGGFGEAFPMVSGGIGQLGGFQGISTIGGASGGVTVVGVMLL</sequence>
<dbReference type="HOGENOM" id="CLU_2361735_0_0_1"/>
<dbReference type="AlphaFoldDB" id="K1QEU4"/>
<organism evidence="1">
    <name type="scientific">Magallana gigas</name>
    <name type="common">Pacific oyster</name>
    <name type="synonym">Crassostrea gigas</name>
    <dbReference type="NCBI Taxonomy" id="29159"/>
    <lineage>
        <taxon>Eukaryota</taxon>
        <taxon>Metazoa</taxon>
        <taxon>Spiralia</taxon>
        <taxon>Lophotrochozoa</taxon>
        <taxon>Mollusca</taxon>
        <taxon>Bivalvia</taxon>
        <taxon>Autobranchia</taxon>
        <taxon>Pteriomorphia</taxon>
        <taxon>Ostreida</taxon>
        <taxon>Ostreoidea</taxon>
        <taxon>Ostreidae</taxon>
        <taxon>Magallana</taxon>
    </lineage>
</organism>
<proteinExistence type="predicted"/>
<protein>
    <submittedName>
        <fullName evidence="1">Uncharacterized protein</fullName>
    </submittedName>
</protein>
<evidence type="ECO:0000313" key="1">
    <source>
        <dbReference type="EMBL" id="EKC29589.1"/>
    </source>
</evidence>
<dbReference type="EMBL" id="JH819194">
    <property type="protein sequence ID" value="EKC29589.1"/>
    <property type="molecule type" value="Genomic_DNA"/>
</dbReference>
<accession>K1QEU4</accession>
<gene>
    <name evidence="1" type="ORF">CGI_10027374</name>
</gene>
<dbReference type="InParanoid" id="K1QEU4"/>
<reference evidence="1" key="1">
    <citation type="journal article" date="2012" name="Nature">
        <title>The oyster genome reveals stress adaptation and complexity of shell formation.</title>
        <authorList>
            <person name="Zhang G."/>
            <person name="Fang X."/>
            <person name="Guo X."/>
            <person name="Li L."/>
            <person name="Luo R."/>
            <person name="Xu F."/>
            <person name="Yang P."/>
            <person name="Zhang L."/>
            <person name="Wang X."/>
            <person name="Qi H."/>
            <person name="Xiong Z."/>
            <person name="Que H."/>
            <person name="Xie Y."/>
            <person name="Holland P.W."/>
            <person name="Paps J."/>
            <person name="Zhu Y."/>
            <person name="Wu F."/>
            <person name="Chen Y."/>
            <person name="Wang J."/>
            <person name="Peng C."/>
            <person name="Meng J."/>
            <person name="Yang L."/>
            <person name="Liu J."/>
            <person name="Wen B."/>
            <person name="Zhang N."/>
            <person name="Huang Z."/>
            <person name="Zhu Q."/>
            <person name="Feng Y."/>
            <person name="Mount A."/>
            <person name="Hedgecock D."/>
            <person name="Xu Z."/>
            <person name="Liu Y."/>
            <person name="Domazet-Loso T."/>
            <person name="Du Y."/>
            <person name="Sun X."/>
            <person name="Zhang S."/>
            <person name="Liu B."/>
            <person name="Cheng P."/>
            <person name="Jiang X."/>
            <person name="Li J."/>
            <person name="Fan D."/>
            <person name="Wang W."/>
            <person name="Fu W."/>
            <person name="Wang T."/>
            <person name="Wang B."/>
            <person name="Zhang J."/>
            <person name="Peng Z."/>
            <person name="Li Y."/>
            <person name="Li N."/>
            <person name="Wang J."/>
            <person name="Chen M."/>
            <person name="He Y."/>
            <person name="Tan F."/>
            <person name="Song X."/>
            <person name="Zheng Q."/>
            <person name="Huang R."/>
            <person name="Yang H."/>
            <person name="Du X."/>
            <person name="Chen L."/>
            <person name="Yang M."/>
            <person name="Gaffney P.M."/>
            <person name="Wang S."/>
            <person name="Luo L."/>
            <person name="She Z."/>
            <person name="Ming Y."/>
            <person name="Huang W."/>
            <person name="Zhang S."/>
            <person name="Huang B."/>
            <person name="Zhang Y."/>
            <person name="Qu T."/>
            <person name="Ni P."/>
            <person name="Miao G."/>
            <person name="Wang J."/>
            <person name="Wang Q."/>
            <person name="Steinberg C.E."/>
            <person name="Wang H."/>
            <person name="Li N."/>
            <person name="Qian L."/>
            <person name="Zhang G."/>
            <person name="Li Y."/>
            <person name="Yang H."/>
            <person name="Liu X."/>
            <person name="Wang J."/>
            <person name="Yin Y."/>
            <person name="Wang J."/>
        </authorList>
    </citation>
    <scope>NUCLEOTIDE SEQUENCE [LARGE SCALE GENOMIC DNA]</scope>
    <source>
        <strain evidence="1">05x7-T-G4-1.051#20</strain>
    </source>
</reference>